<dbReference type="EMBL" id="JAKMXF010000111">
    <property type="protein sequence ID" value="KAI6657708.1"/>
    <property type="molecule type" value="Genomic_DNA"/>
</dbReference>
<dbReference type="InterPro" id="IPR036812">
    <property type="entry name" value="NAD(P)_OxRdtase_dom_sf"/>
</dbReference>
<reference evidence="2 3" key="1">
    <citation type="journal article" date="2023" name="BMC Biol.">
        <title>The compact genome of the sponge Oopsacas minuta (Hexactinellida) is lacking key metazoan core genes.</title>
        <authorList>
            <person name="Santini S."/>
            <person name="Schenkelaars Q."/>
            <person name="Jourda C."/>
            <person name="Duchesne M."/>
            <person name="Belahbib H."/>
            <person name="Rocher C."/>
            <person name="Selva M."/>
            <person name="Riesgo A."/>
            <person name="Vervoort M."/>
            <person name="Leys S.P."/>
            <person name="Kodjabachian L."/>
            <person name="Le Bivic A."/>
            <person name="Borchiellini C."/>
            <person name="Claverie J.M."/>
            <person name="Renard E."/>
        </authorList>
    </citation>
    <scope>NUCLEOTIDE SEQUENCE [LARGE SCALE GENOMIC DNA]</scope>
    <source>
        <strain evidence="2">SPO-2</strain>
    </source>
</reference>
<proteinExistence type="predicted"/>
<dbReference type="InterPro" id="IPR023210">
    <property type="entry name" value="NADP_OxRdtase_dom"/>
</dbReference>
<evidence type="ECO:0000313" key="2">
    <source>
        <dbReference type="EMBL" id="KAI6657708.1"/>
    </source>
</evidence>
<accession>A0AAV7K988</accession>
<gene>
    <name evidence="2" type="ORF">LOD99_453</name>
</gene>
<sequence length="89" mass="9754">MKLTPLTIRILAYGANHGVTLLEASLRWMLHHSLLAGEYGDGLILGASSLEQTKENVEACQKGPLDPLVVAAFQEAWCLIKGVCPDYFR</sequence>
<dbReference type="Gene3D" id="3.20.20.100">
    <property type="entry name" value="NADP-dependent oxidoreductase domain"/>
    <property type="match status" value="1"/>
</dbReference>
<dbReference type="AlphaFoldDB" id="A0AAV7K988"/>
<dbReference type="Pfam" id="PF00248">
    <property type="entry name" value="Aldo_ket_red"/>
    <property type="match status" value="1"/>
</dbReference>
<organism evidence="2 3">
    <name type="scientific">Oopsacas minuta</name>
    <dbReference type="NCBI Taxonomy" id="111878"/>
    <lineage>
        <taxon>Eukaryota</taxon>
        <taxon>Metazoa</taxon>
        <taxon>Porifera</taxon>
        <taxon>Hexactinellida</taxon>
        <taxon>Hexasterophora</taxon>
        <taxon>Lyssacinosida</taxon>
        <taxon>Leucopsacidae</taxon>
        <taxon>Oopsacas</taxon>
    </lineage>
</organism>
<dbReference type="SUPFAM" id="SSF51430">
    <property type="entry name" value="NAD(P)-linked oxidoreductase"/>
    <property type="match status" value="1"/>
</dbReference>
<feature type="domain" description="NADP-dependent oxidoreductase" evidence="1">
    <location>
        <begin position="10"/>
        <end position="76"/>
    </location>
</feature>
<dbReference type="Proteomes" id="UP001165289">
    <property type="component" value="Unassembled WGS sequence"/>
</dbReference>
<name>A0AAV7K988_9METZ</name>
<keyword evidence="3" id="KW-1185">Reference proteome</keyword>
<comment type="caution">
    <text evidence="2">The sequence shown here is derived from an EMBL/GenBank/DDBJ whole genome shotgun (WGS) entry which is preliminary data.</text>
</comment>
<protein>
    <submittedName>
        <fullName evidence="2">Aflatoxin B1 aldehyde reductase member 4-like</fullName>
    </submittedName>
</protein>
<evidence type="ECO:0000313" key="3">
    <source>
        <dbReference type="Proteomes" id="UP001165289"/>
    </source>
</evidence>
<evidence type="ECO:0000259" key="1">
    <source>
        <dbReference type="Pfam" id="PF00248"/>
    </source>
</evidence>